<accession>A0A9P5P2E3</accession>
<keyword evidence="1" id="KW-0812">Transmembrane</keyword>
<feature type="transmembrane region" description="Helical" evidence="1">
    <location>
        <begin position="113"/>
        <end position="131"/>
    </location>
</feature>
<dbReference type="AlphaFoldDB" id="A0A9P5P2E3"/>
<proteinExistence type="predicted"/>
<protein>
    <submittedName>
        <fullName evidence="2">Uncharacterized protein</fullName>
    </submittedName>
</protein>
<reference evidence="2" key="1">
    <citation type="submission" date="2020-11" db="EMBL/GenBank/DDBJ databases">
        <authorList>
            <consortium name="DOE Joint Genome Institute"/>
            <person name="Ahrendt S."/>
            <person name="Riley R."/>
            <person name="Andreopoulos W."/>
            <person name="Labutti K."/>
            <person name="Pangilinan J."/>
            <person name="Ruiz-Duenas F.J."/>
            <person name="Barrasa J.M."/>
            <person name="Sanchez-Garcia M."/>
            <person name="Camarero S."/>
            <person name="Miyauchi S."/>
            <person name="Serrano A."/>
            <person name="Linde D."/>
            <person name="Babiker R."/>
            <person name="Drula E."/>
            <person name="Ayuso-Fernandez I."/>
            <person name="Pacheco R."/>
            <person name="Padilla G."/>
            <person name="Ferreira P."/>
            <person name="Barriuso J."/>
            <person name="Kellner H."/>
            <person name="Castanera R."/>
            <person name="Alfaro M."/>
            <person name="Ramirez L."/>
            <person name="Pisabarro A.G."/>
            <person name="Kuo A."/>
            <person name="Tritt A."/>
            <person name="Lipzen A."/>
            <person name="He G."/>
            <person name="Yan M."/>
            <person name="Ng V."/>
            <person name="Cullen D."/>
            <person name="Martin F."/>
            <person name="Rosso M.-N."/>
            <person name="Henrissat B."/>
            <person name="Hibbett D."/>
            <person name="Martinez A.T."/>
            <person name="Grigoriev I.V."/>
        </authorList>
    </citation>
    <scope>NUCLEOTIDE SEQUENCE</scope>
    <source>
        <strain evidence="2">AH 40177</strain>
    </source>
</reference>
<evidence type="ECO:0000256" key="1">
    <source>
        <dbReference type="SAM" id="Phobius"/>
    </source>
</evidence>
<sequence>MTPEEVAAVSSTGLGLFEDVASKIVFLSILLGIYSMAYCVSLYIYFKTKILELLKYGLIVTLPGGVLEQRVATESQLTVYNKIHAWLTNFIPLIADTVIVWRAWAVWMDNTKVKWTLLLLILADIAFRAWLHHKSMSSISIRRKQTQGERILLLLIESGAIYMLVQLNQAFTLFVLW</sequence>
<dbReference type="EMBL" id="JADNRY010001442">
    <property type="protein sequence ID" value="KAF9016468.1"/>
    <property type="molecule type" value="Genomic_DNA"/>
</dbReference>
<organism evidence="2 3">
    <name type="scientific">Rhodocollybia butyracea</name>
    <dbReference type="NCBI Taxonomy" id="206335"/>
    <lineage>
        <taxon>Eukaryota</taxon>
        <taxon>Fungi</taxon>
        <taxon>Dikarya</taxon>
        <taxon>Basidiomycota</taxon>
        <taxon>Agaricomycotina</taxon>
        <taxon>Agaricomycetes</taxon>
        <taxon>Agaricomycetidae</taxon>
        <taxon>Agaricales</taxon>
        <taxon>Marasmiineae</taxon>
        <taxon>Omphalotaceae</taxon>
        <taxon>Rhodocollybia</taxon>
    </lineage>
</organism>
<comment type="caution">
    <text evidence="2">The sequence shown here is derived from an EMBL/GenBank/DDBJ whole genome shotgun (WGS) entry which is preliminary data.</text>
</comment>
<name>A0A9P5P2E3_9AGAR</name>
<evidence type="ECO:0000313" key="3">
    <source>
        <dbReference type="Proteomes" id="UP000772434"/>
    </source>
</evidence>
<dbReference type="OrthoDB" id="3226582at2759"/>
<gene>
    <name evidence="2" type="ORF">BDP27DRAFT_1378753</name>
</gene>
<keyword evidence="3" id="KW-1185">Reference proteome</keyword>
<feature type="transmembrane region" description="Helical" evidence="1">
    <location>
        <begin position="24"/>
        <end position="46"/>
    </location>
</feature>
<keyword evidence="1" id="KW-1133">Transmembrane helix</keyword>
<keyword evidence="1" id="KW-0472">Membrane</keyword>
<feature type="transmembrane region" description="Helical" evidence="1">
    <location>
        <begin position="86"/>
        <end position="107"/>
    </location>
</feature>
<evidence type="ECO:0000313" key="2">
    <source>
        <dbReference type="EMBL" id="KAF9016468.1"/>
    </source>
</evidence>
<dbReference type="Proteomes" id="UP000772434">
    <property type="component" value="Unassembled WGS sequence"/>
</dbReference>
<feature type="transmembrane region" description="Helical" evidence="1">
    <location>
        <begin position="151"/>
        <end position="176"/>
    </location>
</feature>